<dbReference type="Proteomes" id="UP000198635">
    <property type="component" value="Unassembled WGS sequence"/>
</dbReference>
<dbReference type="EC" id="5.3.3.12" evidence="7"/>
<comment type="subcellular location">
    <subcellularLocation>
        <location evidence="1">Secreted</location>
    </subcellularLocation>
</comment>
<protein>
    <recommendedName>
        <fullName evidence="11">L-dopachrome isomerase</fullName>
        <ecNumber evidence="8">5.3.2.1</ecNumber>
        <ecNumber evidence="7">5.3.3.12</ecNumber>
    </recommendedName>
    <alternativeName>
        <fullName evidence="9">L-dopachrome tautomerase</fullName>
    </alternativeName>
    <alternativeName>
        <fullName evidence="10">Phenylpyruvate tautomerase</fullName>
    </alternativeName>
</protein>
<evidence type="ECO:0000256" key="5">
    <source>
        <dbReference type="ARBA" id="ARBA00036735"/>
    </source>
</evidence>
<proteinExistence type="predicted"/>
<accession>A0A1I3Q715</accession>
<dbReference type="OrthoDB" id="5769863at2"/>
<keyword evidence="12" id="KW-0670">Pyruvate</keyword>
<comment type="catalytic activity">
    <reaction evidence="5">
        <text>3-phenylpyruvate = enol-phenylpyruvate</text>
        <dbReference type="Rhea" id="RHEA:17097"/>
        <dbReference type="ChEBI" id="CHEBI:16815"/>
        <dbReference type="ChEBI" id="CHEBI:18005"/>
        <dbReference type="EC" id="5.3.2.1"/>
    </reaction>
</comment>
<dbReference type="Pfam" id="PF01187">
    <property type="entry name" value="MIF"/>
    <property type="match status" value="1"/>
</dbReference>
<evidence type="ECO:0000256" key="8">
    <source>
        <dbReference type="ARBA" id="ARBA00039086"/>
    </source>
</evidence>
<dbReference type="Gene3D" id="3.30.429.10">
    <property type="entry name" value="Macrophage Migration Inhibitory Factor"/>
    <property type="match status" value="1"/>
</dbReference>
<evidence type="ECO:0000256" key="7">
    <source>
        <dbReference type="ARBA" id="ARBA00038932"/>
    </source>
</evidence>
<reference evidence="13" key="1">
    <citation type="submission" date="2016-10" db="EMBL/GenBank/DDBJ databases">
        <authorList>
            <person name="Varghese N."/>
            <person name="Submissions S."/>
        </authorList>
    </citation>
    <scope>NUCLEOTIDE SEQUENCE [LARGE SCALE GENOMIC DNA]</scope>
    <source>
        <strain evidence="13">DSM 5918</strain>
    </source>
</reference>
<dbReference type="GO" id="GO:0050178">
    <property type="term" value="F:phenylpyruvate tautomerase activity"/>
    <property type="evidence" value="ECO:0007669"/>
    <property type="project" value="UniProtKB-EC"/>
</dbReference>
<keyword evidence="13" id="KW-1185">Reference proteome</keyword>
<dbReference type="InterPro" id="IPR001398">
    <property type="entry name" value="Macrophage_inhib_fac"/>
</dbReference>
<dbReference type="EMBL" id="FORX01000002">
    <property type="protein sequence ID" value="SFJ28906.1"/>
    <property type="molecule type" value="Genomic_DNA"/>
</dbReference>
<name>A0A1I3Q715_9BACT</name>
<keyword evidence="2" id="KW-0202">Cytokine</keyword>
<evidence type="ECO:0000256" key="3">
    <source>
        <dbReference type="ARBA" id="ARBA00022525"/>
    </source>
</evidence>
<evidence type="ECO:0000256" key="10">
    <source>
        <dbReference type="ARBA" id="ARBA00041912"/>
    </source>
</evidence>
<dbReference type="GO" id="GO:0005125">
    <property type="term" value="F:cytokine activity"/>
    <property type="evidence" value="ECO:0007669"/>
    <property type="project" value="UniProtKB-KW"/>
</dbReference>
<keyword evidence="3" id="KW-0964">Secreted</keyword>
<evidence type="ECO:0000313" key="12">
    <source>
        <dbReference type="EMBL" id="SFJ28906.1"/>
    </source>
</evidence>
<evidence type="ECO:0000313" key="13">
    <source>
        <dbReference type="Proteomes" id="UP000198635"/>
    </source>
</evidence>
<evidence type="ECO:0000256" key="9">
    <source>
        <dbReference type="ARBA" id="ARBA00041631"/>
    </source>
</evidence>
<dbReference type="InterPro" id="IPR014347">
    <property type="entry name" value="Tautomerase/MIF_sf"/>
</dbReference>
<sequence length="113" mass="12576">MPCLEVTTNIRVQDKNKLMRSLSDCVCTELCKAETYMMVIINDDVSMFFGGNEEPVAHVTLSALGLKDELIGKLAGDLTEMIQTQAGIESPRIYIVFKDAEPGKWAWDGRTFA</sequence>
<organism evidence="12 13">
    <name type="scientific">Desulfomicrobium apsheronum</name>
    <dbReference type="NCBI Taxonomy" id="52560"/>
    <lineage>
        <taxon>Bacteria</taxon>
        <taxon>Pseudomonadati</taxon>
        <taxon>Thermodesulfobacteriota</taxon>
        <taxon>Desulfovibrionia</taxon>
        <taxon>Desulfovibrionales</taxon>
        <taxon>Desulfomicrobiaceae</taxon>
        <taxon>Desulfomicrobium</taxon>
    </lineage>
</organism>
<evidence type="ECO:0000256" key="4">
    <source>
        <dbReference type="ARBA" id="ARBA00023235"/>
    </source>
</evidence>
<dbReference type="RefSeq" id="WP_092372684.1">
    <property type="nucleotide sequence ID" value="NZ_FORX01000002.1"/>
</dbReference>
<dbReference type="AlphaFoldDB" id="A0A1I3Q715"/>
<keyword evidence="4" id="KW-0413">Isomerase</keyword>
<dbReference type="GO" id="GO:0005615">
    <property type="term" value="C:extracellular space"/>
    <property type="evidence" value="ECO:0007669"/>
    <property type="project" value="UniProtKB-KW"/>
</dbReference>
<evidence type="ECO:0000256" key="2">
    <source>
        <dbReference type="ARBA" id="ARBA00022514"/>
    </source>
</evidence>
<dbReference type="GO" id="GO:0004167">
    <property type="term" value="F:dopachrome isomerase activity"/>
    <property type="evidence" value="ECO:0007669"/>
    <property type="project" value="UniProtKB-EC"/>
</dbReference>
<dbReference type="EC" id="5.3.2.1" evidence="8"/>
<gene>
    <name evidence="12" type="ORF">SAMN04488082_102217</name>
</gene>
<evidence type="ECO:0000256" key="11">
    <source>
        <dbReference type="ARBA" id="ARBA00042730"/>
    </source>
</evidence>
<dbReference type="PANTHER" id="PTHR11954:SF6">
    <property type="entry name" value="MACROPHAGE MIGRATION INHIBITORY FACTOR"/>
    <property type="match status" value="1"/>
</dbReference>
<dbReference type="SUPFAM" id="SSF55331">
    <property type="entry name" value="Tautomerase/MIF"/>
    <property type="match status" value="1"/>
</dbReference>
<dbReference type="PANTHER" id="PTHR11954">
    <property type="entry name" value="D-DOPACHROME DECARBOXYLASE"/>
    <property type="match status" value="1"/>
</dbReference>
<comment type="catalytic activity">
    <reaction evidence="6">
        <text>L-dopachrome = 5,6-dihydroxyindole-2-carboxylate</text>
        <dbReference type="Rhea" id="RHEA:13041"/>
        <dbReference type="ChEBI" id="CHEBI:16875"/>
        <dbReference type="ChEBI" id="CHEBI:57509"/>
        <dbReference type="EC" id="5.3.3.12"/>
    </reaction>
</comment>
<evidence type="ECO:0000256" key="6">
    <source>
        <dbReference type="ARBA" id="ARBA00036823"/>
    </source>
</evidence>
<dbReference type="STRING" id="52560.SAMN04488082_102217"/>
<evidence type="ECO:0000256" key="1">
    <source>
        <dbReference type="ARBA" id="ARBA00004613"/>
    </source>
</evidence>